<evidence type="ECO:0000313" key="5">
    <source>
        <dbReference type="Proteomes" id="UP000031876"/>
    </source>
</evidence>
<dbReference type="Proteomes" id="UP000031876">
    <property type="component" value="Plasmid 3"/>
</dbReference>
<name>A0A0B5NI84_BACTU</name>
<geneLocation type="plasmid" evidence="3 5">
    <name>3</name>
</geneLocation>
<feature type="domain" description="HTH cro/C1-type" evidence="2">
    <location>
        <begin position="8"/>
        <end position="62"/>
    </location>
</feature>
<dbReference type="AlphaFoldDB" id="A0A0B5NI84"/>
<dbReference type="GO" id="GO:0003677">
    <property type="term" value="F:DNA binding"/>
    <property type="evidence" value="ECO:0007669"/>
    <property type="project" value="UniProtKB-KW"/>
</dbReference>
<dbReference type="SUPFAM" id="SSF47413">
    <property type="entry name" value="lambda repressor-like DNA-binding domains"/>
    <property type="match status" value="1"/>
</dbReference>
<dbReference type="RefSeq" id="WP_000853779.1">
    <property type="nucleotide sequence ID" value="NZ_CP009332.1"/>
</dbReference>
<dbReference type="Gene3D" id="1.10.260.40">
    <property type="entry name" value="lambda repressor-like DNA-binding domains"/>
    <property type="match status" value="1"/>
</dbReference>
<dbReference type="EMBL" id="CP009332">
    <property type="protein sequence ID" value="AJG73681.1"/>
    <property type="molecule type" value="Genomic_DNA"/>
</dbReference>
<evidence type="ECO:0000313" key="3">
    <source>
        <dbReference type="EMBL" id="AJG73681.1"/>
    </source>
</evidence>
<dbReference type="Pfam" id="PF01381">
    <property type="entry name" value="HTH_3"/>
    <property type="match status" value="1"/>
</dbReference>
<sequence>MKTLGQTIKFFRKKTGLTQEDFADKYGFSHGQMKHWETDRHQPDVESIKTLSSIFRISTDTLLGFENEQDDALLSLLQKDVKRAYEELDGRQKGRFAKQVSLYVKMLHDNKEIL</sequence>
<evidence type="ECO:0000259" key="2">
    <source>
        <dbReference type="PROSITE" id="PS50943"/>
    </source>
</evidence>
<proteinExistence type="predicted"/>
<dbReference type="KEGG" id="btw:BF38_6144"/>
<evidence type="ECO:0000313" key="4">
    <source>
        <dbReference type="EMBL" id="QKH22410.1"/>
    </source>
</evidence>
<protein>
    <submittedName>
        <fullName evidence="3">Helix-turn-helix family protein</fullName>
    </submittedName>
    <submittedName>
        <fullName evidence="4">Helix-turn-helix transcriptional regulator</fullName>
    </submittedName>
</protein>
<gene>
    <name evidence="3" type="ORF">BF38_6144</name>
    <name evidence="4" type="ORF">FOC89_00045</name>
</gene>
<dbReference type="EMBL" id="CP053977">
    <property type="protein sequence ID" value="QKH22410.1"/>
    <property type="molecule type" value="Genomic_DNA"/>
</dbReference>
<reference evidence="3 5" key="1">
    <citation type="journal article" date="2015" name="Genome Announc.">
        <title>Complete genome sequences for 35 biothreat assay-relevant bacillus species.</title>
        <authorList>
            <person name="Johnson S.L."/>
            <person name="Daligault H.E."/>
            <person name="Davenport K.W."/>
            <person name="Jaissle J."/>
            <person name="Frey K.G."/>
            <person name="Ladner J.T."/>
            <person name="Broomall S.M."/>
            <person name="Bishop-Lilly K.A."/>
            <person name="Bruce D.C."/>
            <person name="Gibbons H.S."/>
            <person name="Coyne S.R."/>
            <person name="Lo C.C."/>
            <person name="Meincke L."/>
            <person name="Munk A.C."/>
            <person name="Koroleva G.I."/>
            <person name="Rosenzweig C.N."/>
            <person name="Palacios G.F."/>
            <person name="Redden C.L."/>
            <person name="Minogue T.D."/>
            <person name="Chain P.S."/>
        </authorList>
    </citation>
    <scope>NUCLEOTIDE SEQUENCE [LARGE SCALE GENOMIC DNA]</scope>
    <source>
        <strain evidence="3 5">HD1011</strain>
        <plasmid evidence="3 5">3</plasmid>
    </source>
</reference>
<geneLocation type="plasmid" evidence="4 6">
    <name>unnamed1</name>
</geneLocation>
<organism evidence="4 6">
    <name type="scientific">Bacillus thuringiensis</name>
    <dbReference type="NCBI Taxonomy" id="1428"/>
    <lineage>
        <taxon>Bacteria</taxon>
        <taxon>Bacillati</taxon>
        <taxon>Bacillota</taxon>
        <taxon>Bacilli</taxon>
        <taxon>Bacillales</taxon>
        <taxon>Bacillaceae</taxon>
        <taxon>Bacillus</taxon>
        <taxon>Bacillus cereus group</taxon>
    </lineage>
</organism>
<dbReference type="CDD" id="cd00093">
    <property type="entry name" value="HTH_XRE"/>
    <property type="match status" value="1"/>
</dbReference>
<keyword evidence="1" id="KW-0238">DNA-binding</keyword>
<dbReference type="PANTHER" id="PTHR46558">
    <property type="entry name" value="TRACRIPTIONAL REGULATORY PROTEIN-RELATED-RELATED"/>
    <property type="match status" value="1"/>
</dbReference>
<reference evidence="4 6" key="2">
    <citation type="submission" date="2020-05" db="EMBL/GenBank/DDBJ databases">
        <title>FDA dAtabase for Regulatory Grade micrObial Sequences (FDA-ARGOS): Supporting development and validation of Infectious Disease Dx tests.</title>
        <authorList>
            <person name="Nelson B."/>
            <person name="Plummer A."/>
            <person name="Tallon L."/>
            <person name="Sadzewicz L."/>
            <person name="Zhao X."/>
            <person name="Vavikolanu K."/>
            <person name="Mehta A."/>
            <person name="Aluvathingal J."/>
            <person name="Nadendla S."/>
            <person name="Myers T."/>
            <person name="Yan Y."/>
            <person name="Sichtig H."/>
        </authorList>
    </citation>
    <scope>NUCLEOTIDE SEQUENCE [LARGE SCALE GENOMIC DNA]</scope>
    <source>
        <strain evidence="4 6">FDAARGOS_795</strain>
        <plasmid evidence="4 6">unnamed1</plasmid>
    </source>
</reference>
<keyword evidence="4" id="KW-0614">Plasmid</keyword>
<dbReference type="InterPro" id="IPR010982">
    <property type="entry name" value="Lambda_DNA-bd_dom_sf"/>
</dbReference>
<evidence type="ECO:0000313" key="6">
    <source>
        <dbReference type="Proteomes" id="UP000501107"/>
    </source>
</evidence>
<dbReference type="InterPro" id="IPR001387">
    <property type="entry name" value="Cro/C1-type_HTH"/>
</dbReference>
<evidence type="ECO:0000256" key="1">
    <source>
        <dbReference type="ARBA" id="ARBA00023125"/>
    </source>
</evidence>
<dbReference type="Proteomes" id="UP000501107">
    <property type="component" value="Plasmid unnamed1"/>
</dbReference>
<dbReference type="PANTHER" id="PTHR46558:SF11">
    <property type="entry name" value="HTH-TYPE TRANSCRIPTIONAL REGULATOR XRE"/>
    <property type="match status" value="1"/>
</dbReference>
<dbReference type="PROSITE" id="PS50943">
    <property type="entry name" value="HTH_CROC1"/>
    <property type="match status" value="1"/>
</dbReference>
<accession>A0A0B5NI84</accession>
<dbReference type="SMART" id="SM00530">
    <property type="entry name" value="HTH_XRE"/>
    <property type="match status" value="1"/>
</dbReference>